<feature type="domain" description="ABC-2 type transporter transmembrane" evidence="7">
    <location>
        <begin position="21"/>
        <end position="355"/>
    </location>
</feature>
<feature type="transmembrane region" description="Helical" evidence="6">
    <location>
        <begin position="284"/>
        <end position="305"/>
    </location>
</feature>
<proteinExistence type="predicted"/>
<keyword evidence="4 6" id="KW-1133">Transmembrane helix</keyword>
<dbReference type="Gene3D" id="3.40.1710.10">
    <property type="entry name" value="abc type-2 transporter like domain"/>
    <property type="match status" value="1"/>
</dbReference>
<evidence type="ECO:0000256" key="4">
    <source>
        <dbReference type="ARBA" id="ARBA00022989"/>
    </source>
</evidence>
<reference evidence="8 9" key="1">
    <citation type="submission" date="2013-01" db="EMBL/GenBank/DDBJ databases">
        <title>The Genome Sequence of Clostridium clostridioforme 90A8.</title>
        <authorList>
            <consortium name="The Broad Institute Genome Sequencing Platform"/>
            <person name="Earl A."/>
            <person name="Ward D."/>
            <person name="Feldgarden M."/>
            <person name="Gevers D."/>
            <person name="Courvalin P."/>
            <person name="Lambert T."/>
            <person name="Walker B."/>
            <person name="Young S.K."/>
            <person name="Zeng Q."/>
            <person name="Gargeya S."/>
            <person name="Fitzgerald M."/>
            <person name="Haas B."/>
            <person name="Abouelleil A."/>
            <person name="Alvarado L."/>
            <person name="Arachchi H.M."/>
            <person name="Berlin A.M."/>
            <person name="Chapman S.B."/>
            <person name="Dewar J."/>
            <person name="Goldberg J."/>
            <person name="Griggs A."/>
            <person name="Gujja S."/>
            <person name="Hansen M."/>
            <person name="Howarth C."/>
            <person name="Imamovic A."/>
            <person name="Larimer J."/>
            <person name="McCowan C."/>
            <person name="Murphy C."/>
            <person name="Neiman D."/>
            <person name="Pearson M."/>
            <person name="Priest M."/>
            <person name="Roberts A."/>
            <person name="Saif S."/>
            <person name="Shea T."/>
            <person name="Sisk P."/>
            <person name="Sykes S."/>
            <person name="Wortman J."/>
            <person name="Nusbaum C."/>
            <person name="Birren B."/>
        </authorList>
    </citation>
    <scope>NUCLEOTIDE SEQUENCE [LARGE SCALE GENOMIC DNA]</scope>
    <source>
        <strain evidence="8 9">90A8</strain>
    </source>
</reference>
<dbReference type="PATRIC" id="fig|999408.3.peg.5863"/>
<dbReference type="RefSeq" id="WP_002587043.1">
    <property type="nucleotide sequence ID" value="NZ_KB850996.1"/>
</dbReference>
<comment type="caution">
    <text evidence="8">The sequence shown here is derived from an EMBL/GenBank/DDBJ whole genome shotgun (WGS) entry which is preliminary data.</text>
</comment>
<dbReference type="PANTHER" id="PTHR30294">
    <property type="entry name" value="MEMBRANE COMPONENT OF ABC TRANSPORTER YHHJ-RELATED"/>
    <property type="match status" value="1"/>
</dbReference>
<dbReference type="GO" id="GO:0140359">
    <property type="term" value="F:ABC-type transporter activity"/>
    <property type="evidence" value="ECO:0007669"/>
    <property type="project" value="InterPro"/>
</dbReference>
<dbReference type="EMBL" id="AGYR01000075">
    <property type="protein sequence ID" value="ENZ06658.1"/>
    <property type="molecule type" value="Genomic_DNA"/>
</dbReference>
<keyword evidence="2" id="KW-1003">Cell membrane</keyword>
<dbReference type="Proteomes" id="UP000013085">
    <property type="component" value="Unassembled WGS sequence"/>
</dbReference>
<organism evidence="8 9">
    <name type="scientific">[Clostridium] clostridioforme 90A8</name>
    <dbReference type="NCBI Taxonomy" id="999408"/>
    <lineage>
        <taxon>Bacteria</taxon>
        <taxon>Bacillati</taxon>
        <taxon>Bacillota</taxon>
        <taxon>Clostridia</taxon>
        <taxon>Lachnospirales</taxon>
        <taxon>Lachnospiraceae</taxon>
        <taxon>Enterocloster</taxon>
    </lineage>
</organism>
<feature type="transmembrane region" description="Helical" evidence="6">
    <location>
        <begin position="337"/>
        <end position="355"/>
    </location>
</feature>
<gene>
    <name evidence="8" type="ORF">HMPREF1090_05461</name>
</gene>
<dbReference type="AlphaFoldDB" id="A0A0E2H1V2"/>
<dbReference type="InterPro" id="IPR013525">
    <property type="entry name" value="ABC2_TM"/>
</dbReference>
<evidence type="ECO:0000256" key="3">
    <source>
        <dbReference type="ARBA" id="ARBA00022692"/>
    </source>
</evidence>
<keyword evidence="5 6" id="KW-0472">Membrane</keyword>
<evidence type="ECO:0000256" key="5">
    <source>
        <dbReference type="ARBA" id="ARBA00023136"/>
    </source>
</evidence>
<evidence type="ECO:0000259" key="7">
    <source>
        <dbReference type="Pfam" id="PF12698"/>
    </source>
</evidence>
<protein>
    <recommendedName>
        <fullName evidence="7">ABC-2 type transporter transmembrane domain-containing protein</fullName>
    </recommendedName>
</protein>
<evidence type="ECO:0000313" key="8">
    <source>
        <dbReference type="EMBL" id="ENZ06658.1"/>
    </source>
</evidence>
<feature type="transmembrane region" description="Helical" evidence="6">
    <location>
        <begin position="249"/>
        <end position="272"/>
    </location>
</feature>
<feature type="transmembrane region" description="Helical" evidence="6">
    <location>
        <begin position="181"/>
        <end position="206"/>
    </location>
</feature>
<comment type="subcellular location">
    <subcellularLocation>
        <location evidence="1">Cell membrane</location>
        <topology evidence="1">Multi-pass membrane protein</topology>
    </subcellularLocation>
</comment>
<evidence type="ECO:0000313" key="9">
    <source>
        <dbReference type="Proteomes" id="UP000013085"/>
    </source>
</evidence>
<dbReference type="HOGENOM" id="CLU_039483_8_4_9"/>
<keyword evidence="3 6" id="KW-0812">Transmembrane</keyword>
<dbReference type="GO" id="GO:0005886">
    <property type="term" value="C:plasma membrane"/>
    <property type="evidence" value="ECO:0007669"/>
    <property type="project" value="UniProtKB-SubCell"/>
</dbReference>
<feature type="transmembrane region" description="Helical" evidence="6">
    <location>
        <begin position="218"/>
        <end position="243"/>
    </location>
</feature>
<name>A0A0E2H1V2_9FIRM</name>
<dbReference type="Pfam" id="PF12698">
    <property type="entry name" value="ABC2_membrane_3"/>
    <property type="match status" value="1"/>
</dbReference>
<evidence type="ECO:0000256" key="1">
    <source>
        <dbReference type="ARBA" id="ARBA00004651"/>
    </source>
</evidence>
<sequence>MKRAGSLASSVKKRYITIPMLILLLAPTILSLLMGAEFVHLPFQKVPTIIVNHDHSETVQSLIQMISDNRTFDVIACTDEEDDLKEAFYYNKALAGIVIPEHFSEDLLNGREAKIMIFNDGAISTVASGMRGTIAEALGTIKSGYMLKLAEGKGIPPQAAMNLIAPMGYVTKAISNPSKNVAYMMMEGILLTIVQIGAGCVGACVCERASFGSLMKKAGFITGIACVSALGCMVTQTLCFGFPYKSSPWAGILMTVFTCFGITLFGILQNLGTGGNCEEAVQKCSIISFTMLLAGYTFPVISMPWPCKFLTWFMPNTHYIVPLRDMALVERSFLSEAHHVLWLMGFCVVMALLVAKKFRDVRTEAGSPLTDSPLTESGVVGI</sequence>
<evidence type="ECO:0000256" key="6">
    <source>
        <dbReference type="SAM" id="Phobius"/>
    </source>
</evidence>
<evidence type="ECO:0000256" key="2">
    <source>
        <dbReference type="ARBA" id="ARBA00022475"/>
    </source>
</evidence>
<accession>A0A0E2H1V2</accession>
<dbReference type="GeneID" id="57964025"/>
<dbReference type="PANTHER" id="PTHR30294:SF29">
    <property type="entry name" value="MULTIDRUG ABC TRANSPORTER PERMEASE YBHS-RELATED"/>
    <property type="match status" value="1"/>
</dbReference>
<dbReference type="InterPro" id="IPR051449">
    <property type="entry name" value="ABC-2_transporter_component"/>
</dbReference>